<dbReference type="OrthoDB" id="638407at2"/>
<evidence type="ECO:0000256" key="1">
    <source>
        <dbReference type="ARBA" id="ARBA00005254"/>
    </source>
</evidence>
<proteinExistence type="inferred from homology"/>
<name>A0A1H3XB14_9BACT</name>
<protein>
    <submittedName>
        <fullName evidence="2">Methylglutaconyl-CoA hydratase</fullName>
    </submittedName>
</protein>
<dbReference type="InterPro" id="IPR029045">
    <property type="entry name" value="ClpP/crotonase-like_dom_sf"/>
</dbReference>
<keyword evidence="3" id="KW-1185">Reference proteome</keyword>
<dbReference type="SUPFAM" id="SSF52096">
    <property type="entry name" value="ClpP/crotonase"/>
    <property type="match status" value="1"/>
</dbReference>
<gene>
    <name evidence="2" type="ORF">SAMN05192529_10529</name>
</gene>
<dbReference type="Pfam" id="PF00378">
    <property type="entry name" value="ECH_1"/>
    <property type="match status" value="1"/>
</dbReference>
<dbReference type="PANTHER" id="PTHR42964">
    <property type="entry name" value="ENOYL-COA HYDRATASE"/>
    <property type="match status" value="1"/>
</dbReference>
<dbReference type="EMBL" id="FNQY01000005">
    <property type="protein sequence ID" value="SDZ95812.1"/>
    <property type="molecule type" value="Genomic_DNA"/>
</dbReference>
<sequence length="262" mass="29312">MIVDEKEAKEGFVKSEVHNHISTILFYHPKGNALPSKLLKKLKEEIDHASHDDNVKVVLLRSVQHDVFCSGAYFNELLEIKDQKAAQTFFMGFAEVIKSMRKCAKLIVARVHGKVVGGGLGLVAAADYAIALEGADVRLSELSIGIGPYVIAPAMVRKMGLSSFSQLAIDAHLWRNSDWARRKGLYAELHPNKASMEESIERLTTSLAKNSHAANTNLKRMFWEDTEDWDNLMQDRAAKTAELLLQDQAQQFLAQFNKSVVF</sequence>
<dbReference type="STRING" id="551991.SAMN05192529_10529"/>
<reference evidence="2 3" key="1">
    <citation type="submission" date="2016-10" db="EMBL/GenBank/DDBJ databases">
        <authorList>
            <person name="de Groot N.N."/>
        </authorList>
    </citation>
    <scope>NUCLEOTIDE SEQUENCE [LARGE SCALE GENOMIC DNA]</scope>
    <source>
        <strain evidence="2 3">Vu-144</strain>
    </source>
</reference>
<evidence type="ECO:0000313" key="3">
    <source>
        <dbReference type="Proteomes" id="UP000199041"/>
    </source>
</evidence>
<accession>A0A1H3XB14</accession>
<dbReference type="Proteomes" id="UP000199041">
    <property type="component" value="Unassembled WGS sequence"/>
</dbReference>
<dbReference type="InterPro" id="IPR051683">
    <property type="entry name" value="Enoyl-CoA_Hydratase/Isomerase"/>
</dbReference>
<dbReference type="Gene3D" id="3.90.226.10">
    <property type="entry name" value="2-enoyl-CoA Hydratase, Chain A, domain 1"/>
    <property type="match status" value="1"/>
</dbReference>
<evidence type="ECO:0000313" key="2">
    <source>
        <dbReference type="EMBL" id="SDZ95812.1"/>
    </source>
</evidence>
<dbReference type="RefSeq" id="WP_091394859.1">
    <property type="nucleotide sequence ID" value="NZ_FNQY01000005.1"/>
</dbReference>
<dbReference type="CDD" id="cd06558">
    <property type="entry name" value="crotonase-like"/>
    <property type="match status" value="1"/>
</dbReference>
<comment type="similarity">
    <text evidence="1">Belongs to the enoyl-CoA hydratase/isomerase family.</text>
</comment>
<organism evidence="2 3">
    <name type="scientific">Arachidicoccus rhizosphaerae</name>
    <dbReference type="NCBI Taxonomy" id="551991"/>
    <lineage>
        <taxon>Bacteria</taxon>
        <taxon>Pseudomonadati</taxon>
        <taxon>Bacteroidota</taxon>
        <taxon>Chitinophagia</taxon>
        <taxon>Chitinophagales</taxon>
        <taxon>Chitinophagaceae</taxon>
        <taxon>Arachidicoccus</taxon>
    </lineage>
</organism>
<dbReference type="InterPro" id="IPR001753">
    <property type="entry name" value="Enoyl-CoA_hydra/iso"/>
</dbReference>
<dbReference type="GO" id="GO:0008300">
    <property type="term" value="P:isoprenoid catabolic process"/>
    <property type="evidence" value="ECO:0007669"/>
    <property type="project" value="TreeGrafter"/>
</dbReference>
<dbReference type="GO" id="GO:0003824">
    <property type="term" value="F:catalytic activity"/>
    <property type="evidence" value="ECO:0007669"/>
    <property type="project" value="UniProtKB-ARBA"/>
</dbReference>
<dbReference type="AlphaFoldDB" id="A0A1H3XB14"/>
<dbReference type="PANTHER" id="PTHR42964:SF1">
    <property type="entry name" value="POLYKETIDE BIOSYNTHESIS ENOYL-COA HYDRATASE PKSH-RELATED"/>
    <property type="match status" value="1"/>
</dbReference>